<organism evidence="2 3">
    <name type="scientific">Glutamicibacter mishrai</name>
    <dbReference type="NCBI Taxonomy" id="1775880"/>
    <lineage>
        <taxon>Bacteria</taxon>
        <taxon>Bacillati</taxon>
        <taxon>Actinomycetota</taxon>
        <taxon>Actinomycetes</taxon>
        <taxon>Micrococcales</taxon>
        <taxon>Micrococcaceae</taxon>
        <taxon>Glutamicibacter</taxon>
    </lineage>
</organism>
<reference evidence="2 3" key="1">
    <citation type="submission" date="2018-09" db="EMBL/GenBank/DDBJ databases">
        <title>Glutamicibacter mishrai S5-52T (LMG 29155T = KCTC 39846T).</title>
        <authorList>
            <person name="Das S.K."/>
        </authorList>
    </citation>
    <scope>NUCLEOTIDE SEQUENCE [LARGE SCALE GENOMIC DNA]</scope>
    <source>
        <strain evidence="2 3">S5-52</strain>
    </source>
</reference>
<proteinExistence type="predicted"/>
<keyword evidence="3" id="KW-1185">Reference proteome</keyword>
<gene>
    <name evidence="2" type="ORF">D3791_00320</name>
</gene>
<evidence type="ECO:0000256" key="1">
    <source>
        <dbReference type="SAM" id="Phobius"/>
    </source>
</evidence>
<dbReference type="RefSeq" id="WP_022875269.1">
    <property type="nucleotide sequence ID" value="NZ_CP032549.1"/>
</dbReference>
<evidence type="ECO:0000313" key="2">
    <source>
        <dbReference type="EMBL" id="QIV85702.1"/>
    </source>
</evidence>
<name>A0A6H0SDI6_9MICC</name>
<dbReference type="EMBL" id="CP032549">
    <property type="protein sequence ID" value="QIV85702.1"/>
    <property type="molecule type" value="Genomic_DNA"/>
</dbReference>
<protein>
    <submittedName>
        <fullName evidence="2">Uncharacterized protein</fullName>
    </submittedName>
</protein>
<keyword evidence="1" id="KW-0812">Transmembrane</keyword>
<keyword evidence="1" id="KW-0472">Membrane</keyword>
<dbReference type="AlphaFoldDB" id="A0A6H0SDI6"/>
<keyword evidence="1" id="KW-1133">Transmembrane helix</keyword>
<sequence length="116" mass="12239">MSKTAKSFKEVEKSLAKLAKAAKEELPKEIRGGWTEAVSSVNADAISKAGSNLIENVTGNSKAAQRARASVQNAVQNAQKNLVPKEKSHKGGKFLIVSLIVAAVAAVVLSQVQKKN</sequence>
<evidence type="ECO:0000313" key="3">
    <source>
        <dbReference type="Proteomes" id="UP000502331"/>
    </source>
</evidence>
<accession>A0A6H0SDI6</accession>
<feature type="transmembrane region" description="Helical" evidence="1">
    <location>
        <begin position="94"/>
        <end position="112"/>
    </location>
</feature>
<dbReference type="Proteomes" id="UP000502331">
    <property type="component" value="Chromosome"/>
</dbReference>